<keyword evidence="3" id="KW-1185">Reference proteome</keyword>
<dbReference type="Proteomes" id="UP001497482">
    <property type="component" value="Chromosome 15"/>
</dbReference>
<organism evidence="2 3">
    <name type="scientific">Knipowitschia caucasica</name>
    <name type="common">Caucasian dwarf goby</name>
    <name type="synonym">Pomatoschistus caucasicus</name>
    <dbReference type="NCBI Taxonomy" id="637954"/>
    <lineage>
        <taxon>Eukaryota</taxon>
        <taxon>Metazoa</taxon>
        <taxon>Chordata</taxon>
        <taxon>Craniata</taxon>
        <taxon>Vertebrata</taxon>
        <taxon>Euteleostomi</taxon>
        <taxon>Actinopterygii</taxon>
        <taxon>Neopterygii</taxon>
        <taxon>Teleostei</taxon>
        <taxon>Neoteleostei</taxon>
        <taxon>Acanthomorphata</taxon>
        <taxon>Gobiaria</taxon>
        <taxon>Gobiiformes</taxon>
        <taxon>Gobioidei</taxon>
        <taxon>Gobiidae</taxon>
        <taxon>Gobiinae</taxon>
        <taxon>Knipowitschia</taxon>
    </lineage>
</organism>
<proteinExistence type="predicted"/>
<dbReference type="EMBL" id="OZ035837">
    <property type="protein sequence ID" value="CAL1582297.1"/>
    <property type="molecule type" value="Genomic_DNA"/>
</dbReference>
<gene>
    <name evidence="2" type="ORF">KC01_LOCUS12934</name>
</gene>
<feature type="region of interest" description="Disordered" evidence="1">
    <location>
        <begin position="1"/>
        <end position="36"/>
    </location>
</feature>
<protein>
    <submittedName>
        <fullName evidence="2">Uncharacterized protein</fullName>
    </submittedName>
</protein>
<dbReference type="AlphaFoldDB" id="A0AAV2K3V4"/>
<evidence type="ECO:0000313" key="3">
    <source>
        <dbReference type="Proteomes" id="UP001497482"/>
    </source>
</evidence>
<accession>A0AAV2K3V4</accession>
<evidence type="ECO:0000313" key="2">
    <source>
        <dbReference type="EMBL" id="CAL1582297.1"/>
    </source>
</evidence>
<evidence type="ECO:0000256" key="1">
    <source>
        <dbReference type="SAM" id="MobiDB-lite"/>
    </source>
</evidence>
<name>A0AAV2K3V4_KNICA</name>
<sequence>MPSFARMAMHKKTSVIGPPQSGGPSTSAHPTRRLRADKNFKPKSRITIAGLAHSKFTSSQHTAWKVRRGNLGILRIRNANKFPSSCGAYNSGVVDDLSEMSDSLVGGWGPLRLLTPNEQQSILRASHADRKAVRGEVTSSSGGYDPARPGLLRCKLASDNPAVLVDATHTHKGTKHTYDKRSEGDEAGAGCCDGVFIQAS</sequence>
<reference evidence="2 3" key="1">
    <citation type="submission" date="2024-04" db="EMBL/GenBank/DDBJ databases">
        <authorList>
            <person name="Waldvogel A.-M."/>
            <person name="Schoenle A."/>
        </authorList>
    </citation>
    <scope>NUCLEOTIDE SEQUENCE [LARGE SCALE GENOMIC DNA]</scope>
</reference>